<evidence type="ECO:0000313" key="1">
    <source>
        <dbReference type="EMBL" id="KAJ9596548.1"/>
    </source>
</evidence>
<accession>A0AAD8ENC2</accession>
<dbReference type="Proteomes" id="UP001233999">
    <property type="component" value="Unassembled WGS sequence"/>
</dbReference>
<feature type="non-terminal residue" evidence="1">
    <location>
        <position position="1"/>
    </location>
</feature>
<proteinExistence type="predicted"/>
<comment type="caution">
    <text evidence="1">The sequence shown here is derived from an EMBL/GenBank/DDBJ whole genome shotgun (WGS) entry which is preliminary data.</text>
</comment>
<feature type="non-terminal residue" evidence="1">
    <location>
        <position position="97"/>
    </location>
</feature>
<protein>
    <submittedName>
        <fullName evidence="1">Uncharacterized protein</fullName>
    </submittedName>
</protein>
<gene>
    <name evidence="1" type="ORF">L9F63_012420</name>
</gene>
<reference evidence="1" key="2">
    <citation type="submission" date="2023-05" db="EMBL/GenBank/DDBJ databases">
        <authorList>
            <person name="Fouks B."/>
        </authorList>
    </citation>
    <scope>NUCLEOTIDE SEQUENCE</scope>
    <source>
        <strain evidence="1">Stay&amp;Tobe</strain>
        <tissue evidence="1">Testes</tissue>
    </source>
</reference>
<evidence type="ECO:0000313" key="2">
    <source>
        <dbReference type="Proteomes" id="UP001233999"/>
    </source>
</evidence>
<dbReference type="AlphaFoldDB" id="A0AAD8ENC2"/>
<name>A0AAD8ENC2_DIPPU</name>
<organism evidence="1 2">
    <name type="scientific">Diploptera punctata</name>
    <name type="common">Pacific beetle cockroach</name>
    <dbReference type="NCBI Taxonomy" id="6984"/>
    <lineage>
        <taxon>Eukaryota</taxon>
        <taxon>Metazoa</taxon>
        <taxon>Ecdysozoa</taxon>
        <taxon>Arthropoda</taxon>
        <taxon>Hexapoda</taxon>
        <taxon>Insecta</taxon>
        <taxon>Pterygota</taxon>
        <taxon>Neoptera</taxon>
        <taxon>Polyneoptera</taxon>
        <taxon>Dictyoptera</taxon>
        <taxon>Blattodea</taxon>
        <taxon>Blaberoidea</taxon>
        <taxon>Blaberidae</taxon>
        <taxon>Diplopterinae</taxon>
        <taxon>Diploptera</taxon>
    </lineage>
</organism>
<dbReference type="EMBL" id="JASPKZ010001981">
    <property type="protein sequence ID" value="KAJ9596548.1"/>
    <property type="molecule type" value="Genomic_DNA"/>
</dbReference>
<reference evidence="1" key="1">
    <citation type="journal article" date="2023" name="IScience">
        <title>Live-bearing cockroach genome reveals convergent evolutionary mechanisms linked to viviparity in insects and beyond.</title>
        <authorList>
            <person name="Fouks B."/>
            <person name="Harrison M.C."/>
            <person name="Mikhailova A.A."/>
            <person name="Marchal E."/>
            <person name="English S."/>
            <person name="Carruthers M."/>
            <person name="Jennings E.C."/>
            <person name="Chiamaka E.L."/>
            <person name="Frigard R.A."/>
            <person name="Pippel M."/>
            <person name="Attardo G.M."/>
            <person name="Benoit J.B."/>
            <person name="Bornberg-Bauer E."/>
            <person name="Tobe S.S."/>
        </authorList>
    </citation>
    <scope>NUCLEOTIDE SEQUENCE</scope>
    <source>
        <strain evidence="1">Stay&amp;Tobe</strain>
    </source>
</reference>
<sequence length="97" mass="11535">LLYNCRLSVGMFVNNEVMSNETNLSEGSISTFSNFSTNCHFDMLYVVLPSMVEFMNFEINTFKIINSFKLIIQPFRNFVSWFVNFWKSMYIRVSWVK</sequence>
<keyword evidence="2" id="KW-1185">Reference proteome</keyword>